<evidence type="ECO:0000313" key="3">
    <source>
        <dbReference type="Proteomes" id="UP001163046"/>
    </source>
</evidence>
<accession>A0A9X0A808</accession>
<feature type="compositionally biased region" description="Polar residues" evidence="1">
    <location>
        <begin position="63"/>
        <end position="78"/>
    </location>
</feature>
<dbReference type="AlphaFoldDB" id="A0A9X0A808"/>
<evidence type="ECO:0000256" key="1">
    <source>
        <dbReference type="SAM" id="MobiDB-lite"/>
    </source>
</evidence>
<name>A0A9X0A808_9CNID</name>
<reference evidence="2" key="1">
    <citation type="submission" date="2023-01" db="EMBL/GenBank/DDBJ databases">
        <title>Genome assembly of the deep-sea coral Lophelia pertusa.</title>
        <authorList>
            <person name="Herrera S."/>
            <person name="Cordes E."/>
        </authorList>
    </citation>
    <scope>NUCLEOTIDE SEQUENCE</scope>
    <source>
        <strain evidence="2">USNM1676648</strain>
        <tissue evidence="2">Polyp</tissue>
    </source>
</reference>
<proteinExistence type="predicted"/>
<feature type="compositionally biased region" description="Acidic residues" evidence="1">
    <location>
        <begin position="52"/>
        <end position="61"/>
    </location>
</feature>
<dbReference type="EMBL" id="MU825396">
    <property type="protein sequence ID" value="KAJ7394913.1"/>
    <property type="molecule type" value="Genomic_DNA"/>
</dbReference>
<sequence length="188" mass="21637">MQPWSSTVLAKEELLRWRDNLEACNGRVDGTQMETSEFSRADEDEPITKTLEEDEDTDGDEISNLQNNISFRPESSNGKRNHQNEDRELASIQMNSSEEAIGKSRRTQALDTHRRPTSRPTRTLRMKLALFATKQKKLFFCLSNQSVENTEESVCNKEGVEVANGINYFHDDLPGEIMNYVTVNFEKW</sequence>
<evidence type="ECO:0000313" key="2">
    <source>
        <dbReference type="EMBL" id="KAJ7394913.1"/>
    </source>
</evidence>
<feature type="region of interest" description="Disordered" evidence="1">
    <location>
        <begin position="26"/>
        <end position="121"/>
    </location>
</feature>
<organism evidence="2 3">
    <name type="scientific">Desmophyllum pertusum</name>
    <dbReference type="NCBI Taxonomy" id="174260"/>
    <lineage>
        <taxon>Eukaryota</taxon>
        <taxon>Metazoa</taxon>
        <taxon>Cnidaria</taxon>
        <taxon>Anthozoa</taxon>
        <taxon>Hexacorallia</taxon>
        <taxon>Scleractinia</taxon>
        <taxon>Caryophylliina</taxon>
        <taxon>Caryophylliidae</taxon>
        <taxon>Desmophyllum</taxon>
    </lineage>
</organism>
<dbReference type="Proteomes" id="UP001163046">
    <property type="component" value="Unassembled WGS sequence"/>
</dbReference>
<feature type="compositionally biased region" description="Basic and acidic residues" evidence="1">
    <location>
        <begin position="37"/>
        <end position="51"/>
    </location>
</feature>
<gene>
    <name evidence="2" type="ORF">OS493_000750</name>
</gene>
<keyword evidence="3" id="KW-1185">Reference proteome</keyword>
<protein>
    <submittedName>
        <fullName evidence="2">Uncharacterized protein</fullName>
    </submittedName>
</protein>
<comment type="caution">
    <text evidence="2">The sequence shown here is derived from an EMBL/GenBank/DDBJ whole genome shotgun (WGS) entry which is preliminary data.</text>
</comment>